<accession>A0ABT1TCK9</accession>
<keyword evidence="2" id="KW-1185">Reference proteome</keyword>
<proteinExistence type="predicted"/>
<dbReference type="EMBL" id="JANIBJ010000005">
    <property type="protein sequence ID" value="MCQ8103191.1"/>
    <property type="molecule type" value="Genomic_DNA"/>
</dbReference>
<sequence length="46" mass="5190">MQYTDHSIRTLYDAAGQARQIQAVEKGFISLLADHIDLPFVPMQSL</sequence>
<evidence type="ECO:0000313" key="1">
    <source>
        <dbReference type="EMBL" id="MCQ8103191.1"/>
    </source>
</evidence>
<evidence type="ECO:0000313" key="2">
    <source>
        <dbReference type="Proteomes" id="UP001524499"/>
    </source>
</evidence>
<reference evidence="1 2" key="1">
    <citation type="submission" date="2022-07" db="EMBL/GenBank/DDBJ databases">
        <title>Methylomonas rivi sp. nov., Methylomonas rosea sp. nov., Methylomonas aureus sp. nov. and Methylomonas subterranea sp. nov., four novel methanotrophs isolated from a freshwater creek and the deep terrestrial subsurface.</title>
        <authorList>
            <person name="Abin C."/>
            <person name="Sankaranarayanan K."/>
            <person name="Garner C."/>
            <person name="Sindelar R."/>
            <person name="Kotary K."/>
            <person name="Garner R."/>
            <person name="Barclay S."/>
            <person name="Lawson P."/>
            <person name="Krumholz L."/>
        </authorList>
    </citation>
    <scope>NUCLEOTIDE SEQUENCE [LARGE SCALE GENOMIC DNA]</scope>
    <source>
        <strain evidence="1 2">SURF-2</strain>
    </source>
</reference>
<organism evidence="1 2">
    <name type="scientific">Methylomonas subterranea</name>
    <dbReference type="NCBI Taxonomy" id="2952225"/>
    <lineage>
        <taxon>Bacteria</taxon>
        <taxon>Pseudomonadati</taxon>
        <taxon>Pseudomonadota</taxon>
        <taxon>Gammaproteobacteria</taxon>
        <taxon>Methylococcales</taxon>
        <taxon>Methylococcaceae</taxon>
        <taxon>Methylomonas</taxon>
    </lineage>
</organism>
<name>A0ABT1TCK9_9GAMM</name>
<protein>
    <submittedName>
        <fullName evidence="1">Uncharacterized protein</fullName>
    </submittedName>
</protein>
<dbReference type="Proteomes" id="UP001524499">
    <property type="component" value="Unassembled WGS sequence"/>
</dbReference>
<gene>
    <name evidence="1" type="ORF">NP590_03640</name>
</gene>
<dbReference type="RefSeq" id="WP_256600874.1">
    <property type="nucleotide sequence ID" value="NZ_JANIBJ010000005.1"/>
</dbReference>
<comment type="caution">
    <text evidence="1">The sequence shown here is derived from an EMBL/GenBank/DDBJ whole genome shotgun (WGS) entry which is preliminary data.</text>
</comment>